<dbReference type="GO" id="GO:0006891">
    <property type="term" value="P:intra-Golgi vesicle-mediated transport"/>
    <property type="evidence" value="ECO:0007669"/>
    <property type="project" value="TreeGrafter"/>
</dbReference>
<dbReference type="InterPro" id="IPR003960">
    <property type="entry name" value="ATPase_AAA_CS"/>
</dbReference>
<feature type="compositionally biased region" description="Low complexity" evidence="12">
    <location>
        <begin position="1"/>
        <end position="19"/>
    </location>
</feature>
<keyword evidence="7 11" id="KW-0067">ATP-binding</keyword>
<dbReference type="SUPFAM" id="SSF54585">
    <property type="entry name" value="Cdc48 domain 2-like"/>
    <property type="match status" value="1"/>
</dbReference>
<evidence type="ECO:0000256" key="4">
    <source>
        <dbReference type="ARBA" id="ARBA00022490"/>
    </source>
</evidence>
<dbReference type="InterPro" id="IPR003959">
    <property type="entry name" value="ATPase_AAA_core"/>
</dbReference>
<reference evidence="15 16" key="1">
    <citation type="journal article" date="2023" name="Elife">
        <title>Identification of key yeast species and microbe-microbe interactions impacting larval growth of Drosophila in the wild.</title>
        <authorList>
            <person name="Mure A."/>
            <person name="Sugiura Y."/>
            <person name="Maeda R."/>
            <person name="Honda K."/>
            <person name="Sakurai N."/>
            <person name="Takahashi Y."/>
            <person name="Watada M."/>
            <person name="Katoh T."/>
            <person name="Gotoh A."/>
            <person name="Gotoh Y."/>
            <person name="Taniguchi I."/>
            <person name="Nakamura K."/>
            <person name="Hayashi T."/>
            <person name="Katayama T."/>
            <person name="Uemura T."/>
            <person name="Hattori Y."/>
        </authorList>
    </citation>
    <scope>NUCLEOTIDE SEQUENCE [LARGE SCALE GENOMIC DNA]</scope>
    <source>
        <strain evidence="15 16">SC-9</strain>
    </source>
</reference>
<evidence type="ECO:0000256" key="1">
    <source>
        <dbReference type="ARBA" id="ARBA00004496"/>
    </source>
</evidence>
<feature type="region of interest" description="Disordered" evidence="12">
    <location>
        <begin position="1"/>
        <end position="37"/>
    </location>
</feature>
<dbReference type="GO" id="GO:0016887">
    <property type="term" value="F:ATP hydrolysis activity"/>
    <property type="evidence" value="ECO:0007669"/>
    <property type="project" value="InterPro"/>
</dbReference>
<comment type="subcellular location">
    <subcellularLocation>
        <location evidence="1 11">Cytoplasm</location>
    </subcellularLocation>
</comment>
<dbReference type="Pfam" id="PF02933">
    <property type="entry name" value="CDC48_2"/>
    <property type="match status" value="1"/>
</dbReference>
<dbReference type="Gene3D" id="3.40.50.300">
    <property type="entry name" value="P-loop containing nucleotide triphosphate hydrolases"/>
    <property type="match status" value="2"/>
</dbReference>
<feature type="domain" description="AAA+ ATPase" evidence="13">
    <location>
        <begin position="283"/>
        <end position="431"/>
    </location>
</feature>
<keyword evidence="8 11" id="KW-0653">Protein transport</keyword>
<evidence type="ECO:0000259" key="14">
    <source>
        <dbReference type="SMART" id="SM01073"/>
    </source>
</evidence>
<evidence type="ECO:0000256" key="6">
    <source>
        <dbReference type="ARBA" id="ARBA00022741"/>
    </source>
</evidence>
<keyword evidence="6 11" id="KW-0547">Nucleotide-binding</keyword>
<evidence type="ECO:0000256" key="10">
    <source>
        <dbReference type="ARBA" id="ARBA00068637"/>
    </source>
</evidence>
<keyword evidence="11" id="KW-0931">ER-Golgi transport</keyword>
<dbReference type="GO" id="GO:0035494">
    <property type="term" value="P:SNARE complex disassembly"/>
    <property type="evidence" value="ECO:0007669"/>
    <property type="project" value="InterPro"/>
</dbReference>
<dbReference type="InterPro" id="IPR029067">
    <property type="entry name" value="CDC48_domain_2-like_sf"/>
</dbReference>
<dbReference type="AlphaFoldDB" id="A0AAV5QHJ7"/>
<evidence type="ECO:0000256" key="5">
    <source>
        <dbReference type="ARBA" id="ARBA00022737"/>
    </source>
</evidence>
<dbReference type="GeneID" id="90071607"/>
<evidence type="ECO:0000256" key="8">
    <source>
        <dbReference type="ARBA" id="ARBA00022927"/>
    </source>
</evidence>
<dbReference type="GO" id="GO:0005524">
    <property type="term" value="F:ATP binding"/>
    <property type="evidence" value="ECO:0007669"/>
    <property type="project" value="UniProtKB-UniRule"/>
</dbReference>
<evidence type="ECO:0000259" key="13">
    <source>
        <dbReference type="SMART" id="SM00382"/>
    </source>
</evidence>
<gene>
    <name evidence="15" type="ORF">DASC09_009530</name>
</gene>
<keyword evidence="5" id="KW-0677">Repeat</keyword>
<dbReference type="PANTHER" id="PTHR23078:SF3">
    <property type="entry name" value="VESICLE-FUSING ATPASE"/>
    <property type="match status" value="1"/>
</dbReference>
<dbReference type="FunFam" id="3.40.50.300:FF:000166">
    <property type="entry name" value="vesicle-fusing ATPase isoform X1"/>
    <property type="match status" value="1"/>
</dbReference>
<evidence type="ECO:0000256" key="9">
    <source>
        <dbReference type="ARBA" id="ARBA00056429"/>
    </source>
</evidence>
<dbReference type="FunFam" id="1.10.8.60:FF:000026">
    <property type="entry name" value="vesicle-fusing ATPase isoform X1"/>
    <property type="match status" value="1"/>
</dbReference>
<feature type="domain" description="CDC48 N-terminal subdomain" evidence="14">
    <location>
        <begin position="40"/>
        <end position="114"/>
    </location>
</feature>
<evidence type="ECO:0000313" key="15">
    <source>
        <dbReference type="EMBL" id="GMM33628.1"/>
    </source>
</evidence>
<dbReference type="Gene3D" id="1.10.8.60">
    <property type="match status" value="1"/>
</dbReference>
<comment type="function">
    <text evidence="9 11">Required for vesicle-mediated transport. Catalyzes the fusion of transport vesicles within the Golgi cisternae. Is also required for transport from the endoplasmic reticulum to the Golgi stack. Seems to function as a fusion protein required for the delivery of cargo proteins to all compartments of the Golgi stack independent of vesicle origin.</text>
</comment>
<dbReference type="InterPro" id="IPR003593">
    <property type="entry name" value="AAA+_ATPase"/>
</dbReference>
<dbReference type="Gene3D" id="3.10.330.10">
    <property type="match status" value="1"/>
</dbReference>
<dbReference type="InterPro" id="IPR004201">
    <property type="entry name" value="Cdc48_dom2"/>
</dbReference>
<dbReference type="Pfam" id="PF00004">
    <property type="entry name" value="AAA"/>
    <property type="match status" value="2"/>
</dbReference>
<dbReference type="SMART" id="SM01073">
    <property type="entry name" value="CDC48_N"/>
    <property type="match status" value="1"/>
</dbReference>
<evidence type="ECO:0000256" key="2">
    <source>
        <dbReference type="ARBA" id="ARBA00006914"/>
    </source>
</evidence>
<dbReference type="RefSeq" id="XP_064850628.1">
    <property type="nucleotide sequence ID" value="XM_064994556.1"/>
</dbReference>
<dbReference type="GO" id="GO:0005795">
    <property type="term" value="C:Golgi stack"/>
    <property type="evidence" value="ECO:0007669"/>
    <property type="project" value="TreeGrafter"/>
</dbReference>
<dbReference type="FunFam" id="3.40.50.300:FF:000187">
    <property type="entry name" value="Vesicular-fusion ATPase SEC18"/>
    <property type="match status" value="1"/>
</dbReference>
<dbReference type="PANTHER" id="PTHR23078">
    <property type="entry name" value="VESICULAR-FUSION PROTEIN NSF"/>
    <property type="match status" value="1"/>
</dbReference>
<dbReference type="InterPro" id="IPR027417">
    <property type="entry name" value="P-loop_NTPase"/>
</dbReference>
<accession>A0AAV5QHJ7</accession>
<evidence type="ECO:0000313" key="16">
    <source>
        <dbReference type="Proteomes" id="UP001360560"/>
    </source>
</evidence>
<dbReference type="InterPro" id="IPR009010">
    <property type="entry name" value="Asp_de-COase-like_dom_sf"/>
</dbReference>
<dbReference type="SMART" id="SM00382">
    <property type="entry name" value="AAA"/>
    <property type="match status" value="2"/>
</dbReference>
<evidence type="ECO:0000256" key="7">
    <source>
        <dbReference type="ARBA" id="ARBA00022840"/>
    </source>
</evidence>
<keyword evidence="16" id="KW-1185">Reference proteome</keyword>
<dbReference type="InterPro" id="IPR003338">
    <property type="entry name" value="CDC4_N-term_subdom"/>
</dbReference>
<comment type="caution">
    <text evidence="15">The sequence shown here is derived from an EMBL/GenBank/DDBJ whole genome shotgun (WGS) entry which is preliminary data.</text>
</comment>
<dbReference type="PROSITE" id="PS00674">
    <property type="entry name" value="AAA"/>
    <property type="match status" value="1"/>
</dbReference>
<feature type="domain" description="AAA+ ATPase" evidence="13">
    <location>
        <begin position="567"/>
        <end position="703"/>
    </location>
</feature>
<dbReference type="Proteomes" id="UP001360560">
    <property type="component" value="Unassembled WGS sequence"/>
</dbReference>
<organism evidence="15 16">
    <name type="scientific">Saccharomycopsis crataegensis</name>
    <dbReference type="NCBI Taxonomy" id="43959"/>
    <lineage>
        <taxon>Eukaryota</taxon>
        <taxon>Fungi</taxon>
        <taxon>Dikarya</taxon>
        <taxon>Ascomycota</taxon>
        <taxon>Saccharomycotina</taxon>
        <taxon>Saccharomycetes</taxon>
        <taxon>Saccharomycopsidaceae</taxon>
        <taxon>Saccharomycopsis</taxon>
    </lineage>
</organism>
<evidence type="ECO:0000256" key="11">
    <source>
        <dbReference type="RuleBase" id="RU367045"/>
    </source>
</evidence>
<evidence type="ECO:0000256" key="12">
    <source>
        <dbReference type="SAM" id="MobiDB-lite"/>
    </source>
</evidence>
<evidence type="ECO:0000256" key="3">
    <source>
        <dbReference type="ARBA" id="ARBA00022448"/>
    </source>
</evidence>
<dbReference type="Gene3D" id="2.40.40.20">
    <property type="match status" value="1"/>
</dbReference>
<protein>
    <recommendedName>
        <fullName evidence="10 11">Vesicular-fusion protein SEC18</fullName>
    </recommendedName>
</protein>
<dbReference type="GO" id="GO:0043001">
    <property type="term" value="P:Golgi to plasma membrane protein transport"/>
    <property type="evidence" value="ECO:0007669"/>
    <property type="project" value="TreeGrafter"/>
</dbReference>
<dbReference type="Pfam" id="PF17862">
    <property type="entry name" value="AAA_lid_3"/>
    <property type="match status" value="1"/>
</dbReference>
<keyword evidence="11" id="KW-0378">Hydrolase</keyword>
<keyword evidence="4 11" id="KW-0963">Cytoplasm</keyword>
<name>A0AAV5QHJ7_9ASCO</name>
<dbReference type="SUPFAM" id="SSF52540">
    <property type="entry name" value="P-loop containing nucleoside triphosphate hydrolases"/>
    <property type="match status" value="2"/>
</dbReference>
<comment type="similarity">
    <text evidence="2 11">Belongs to the AAA ATPase family.</text>
</comment>
<dbReference type="InterPro" id="IPR039812">
    <property type="entry name" value="Vesicle-fus_ATPase"/>
</dbReference>
<dbReference type="CDD" id="cd00009">
    <property type="entry name" value="AAA"/>
    <property type="match status" value="1"/>
</dbReference>
<proteinExistence type="inferred from homology"/>
<dbReference type="EMBL" id="BTFZ01000002">
    <property type="protein sequence ID" value="GMM33628.1"/>
    <property type="molecule type" value="Genomic_DNA"/>
</dbReference>
<dbReference type="InterPro" id="IPR041569">
    <property type="entry name" value="AAA_lid_3"/>
</dbReference>
<keyword evidence="3 11" id="KW-0813">Transport</keyword>
<dbReference type="SUPFAM" id="SSF50692">
    <property type="entry name" value="ADC-like"/>
    <property type="match status" value="1"/>
</dbReference>
<sequence length="775" mass="85491">MNRFGFGTNNTPANNGAAPKGFSSPTSGRIAPPSSGQAQTLFVANSPNNQIALSGCVATNNFPSGSLVIIDDTFVVTTVQSRELSPGQLGLNGSQRSWMQFSLNQSIQVQPYRVNAGNILSSVNMEINFRNKNKGTLIKDPFDQDDVQKHFISVFNDQVLQPTQQLLFDYKSLIFECYIKSIQVMNMTDMESGQQVNNFMSSISAKGILNQKTSINFFSNQQPQVPFKASATRMRPDAIIRPDFKFEDMGVGGLDNEFSQIFRRAFASRIFPPGLIDKLGINHVKGLLLYGPPGTGKTLIARKIGKLLNGSAEPKIVNGPEILSKYVGSSEENIRNLFKDAEAEYKQKQENSSLHIIIFDELDSVFKQRGSRGDGTGVGDNVVNQLLAKMDGVEQLNNILIIGMTNRIDLIDNALLRPGRFEVQVEIKLPDEKGRRQIFDIHAKKMKDNELLGNDIDFDKLAALTKNFSGAEIEGLVKSAASFAINKSIKVGTVANVDIKKVSAMKVSMNDFLMALEEVKPAFGVSEDDLKDTFNGGIIPYSNQINSIIKTGQTFINRIQDPNGNTNLLSILIHGPSGSGKTALASSIALNSQFPFIRMISSAQIVGMSESAKITYIDNAFRDAYKSPLNILVIDQIESLIEYVPIGPRFSNNILQVLKTLITKTPPKNRKLLIFVTTSSHSLVKNLDLLGSFDNDLAVPNLTNINDVSNVLRYLNYGKDDREREYVVNKIGKYLADTPLNIGIKKVLSDIETSKYTDDPLNELAELIVSNNNRY</sequence>